<feature type="domain" description="RDD" evidence="7">
    <location>
        <begin position="81"/>
        <end position="164"/>
    </location>
</feature>
<dbReference type="Pfam" id="PF06271">
    <property type="entry name" value="RDD"/>
    <property type="match status" value="1"/>
</dbReference>
<keyword evidence="3 6" id="KW-1133">Transmembrane helix</keyword>
<dbReference type="GO" id="GO:0016020">
    <property type="term" value="C:membrane"/>
    <property type="evidence" value="ECO:0007669"/>
    <property type="project" value="UniProtKB-SubCell"/>
</dbReference>
<proteinExistence type="predicted"/>
<name>A0A6J6FGA2_9ZZZZ</name>
<dbReference type="InterPro" id="IPR010432">
    <property type="entry name" value="RDD"/>
</dbReference>
<protein>
    <submittedName>
        <fullName evidence="8">Unannotated protein</fullName>
    </submittedName>
</protein>
<gene>
    <name evidence="8" type="ORF">UFOPK1795_00279</name>
    <name evidence="9" type="ORF">UFOPK2275_00090</name>
</gene>
<sequence>MNRKIIREYEETSPITSSVLPKSDQAPTASGFSKPEAVSSHSPRGHESRPTIQRHGPRATPQSRLIAFLLDAAIFGVGLGIVWIIWFVTLAEKGTTPGHYLMGQVIVDAKSGAVFGWKKMVVREVLIKGLLQWILGGFLFMANYIVDASFIFTSTQRTLHDLMVGSQVIQCSDKTIIKKLKVEELDGWLNK</sequence>
<evidence type="ECO:0000256" key="3">
    <source>
        <dbReference type="ARBA" id="ARBA00022989"/>
    </source>
</evidence>
<evidence type="ECO:0000256" key="5">
    <source>
        <dbReference type="SAM" id="MobiDB-lite"/>
    </source>
</evidence>
<evidence type="ECO:0000313" key="9">
    <source>
        <dbReference type="EMBL" id="CAB4653683.1"/>
    </source>
</evidence>
<feature type="transmembrane region" description="Helical" evidence="6">
    <location>
        <begin position="65"/>
        <end position="88"/>
    </location>
</feature>
<feature type="compositionally biased region" description="Polar residues" evidence="5">
    <location>
        <begin position="13"/>
        <end position="31"/>
    </location>
</feature>
<evidence type="ECO:0000256" key="2">
    <source>
        <dbReference type="ARBA" id="ARBA00022692"/>
    </source>
</evidence>
<keyword evidence="4 6" id="KW-0472">Membrane</keyword>
<reference evidence="8" key="1">
    <citation type="submission" date="2020-05" db="EMBL/GenBank/DDBJ databases">
        <authorList>
            <person name="Chiriac C."/>
            <person name="Salcher M."/>
            <person name="Ghai R."/>
            <person name="Kavagutti S V."/>
        </authorList>
    </citation>
    <scope>NUCLEOTIDE SEQUENCE</scope>
</reference>
<evidence type="ECO:0000313" key="8">
    <source>
        <dbReference type="EMBL" id="CAB4586415.1"/>
    </source>
</evidence>
<feature type="transmembrane region" description="Helical" evidence="6">
    <location>
        <begin position="130"/>
        <end position="153"/>
    </location>
</feature>
<dbReference type="EMBL" id="CAEZUG010000008">
    <property type="protein sequence ID" value="CAB4586415.1"/>
    <property type="molecule type" value="Genomic_DNA"/>
</dbReference>
<comment type="subcellular location">
    <subcellularLocation>
        <location evidence="1">Membrane</location>
        <topology evidence="1">Multi-pass membrane protein</topology>
    </subcellularLocation>
</comment>
<feature type="compositionally biased region" description="Basic and acidic residues" evidence="5">
    <location>
        <begin position="1"/>
        <end position="10"/>
    </location>
</feature>
<evidence type="ECO:0000259" key="7">
    <source>
        <dbReference type="Pfam" id="PF06271"/>
    </source>
</evidence>
<feature type="region of interest" description="Disordered" evidence="5">
    <location>
        <begin position="1"/>
        <end position="58"/>
    </location>
</feature>
<evidence type="ECO:0000256" key="4">
    <source>
        <dbReference type="ARBA" id="ARBA00023136"/>
    </source>
</evidence>
<evidence type="ECO:0000256" key="6">
    <source>
        <dbReference type="SAM" id="Phobius"/>
    </source>
</evidence>
<organism evidence="8">
    <name type="scientific">freshwater metagenome</name>
    <dbReference type="NCBI Taxonomy" id="449393"/>
    <lineage>
        <taxon>unclassified sequences</taxon>
        <taxon>metagenomes</taxon>
        <taxon>ecological metagenomes</taxon>
    </lineage>
</organism>
<accession>A0A6J6FGA2</accession>
<keyword evidence="2 6" id="KW-0812">Transmembrane</keyword>
<evidence type="ECO:0000256" key="1">
    <source>
        <dbReference type="ARBA" id="ARBA00004141"/>
    </source>
</evidence>
<dbReference type="EMBL" id="CAEZWQ010000004">
    <property type="protein sequence ID" value="CAB4653683.1"/>
    <property type="molecule type" value="Genomic_DNA"/>
</dbReference>
<dbReference type="AlphaFoldDB" id="A0A6J6FGA2"/>